<accession>A0ACC2W6I9</accession>
<evidence type="ECO:0000313" key="1">
    <source>
        <dbReference type="EMBL" id="KAJ9107364.1"/>
    </source>
</evidence>
<protein>
    <submittedName>
        <fullName evidence="1">Uncharacterized protein</fullName>
    </submittedName>
</protein>
<keyword evidence="2" id="KW-1185">Reference proteome</keyword>
<name>A0ACC2W6I9_9TREE</name>
<reference evidence="1" key="1">
    <citation type="submission" date="2023-04" db="EMBL/GenBank/DDBJ databases">
        <title>Draft Genome sequencing of Naganishia species isolated from polar environments using Oxford Nanopore Technology.</title>
        <authorList>
            <person name="Leo P."/>
            <person name="Venkateswaran K."/>
        </authorList>
    </citation>
    <scope>NUCLEOTIDE SEQUENCE</scope>
    <source>
        <strain evidence="1">MNA-CCFEE 5423</strain>
    </source>
</reference>
<sequence length="212" mass="22808">MSSHSPKEAAWTVFSKQHEPAFPSYYASSGADPLENEPSRPSHADASWDLKTVRDPSSPLTLPRRAGTWETEKTYACPEDTSPRTPGLAPGDRKTPIGGTEASREQSTGAEIFALTTTSKWDNWSSDEEGAKSCGIRLPKTRPKAAPEDRSKRTKFKHRSNSAVNSAGTPEDRVGQVGQIGRKAGRKLSSALGSLMGKKEGAEREGGIDVAL</sequence>
<evidence type="ECO:0000313" key="2">
    <source>
        <dbReference type="Proteomes" id="UP001227268"/>
    </source>
</evidence>
<proteinExistence type="predicted"/>
<organism evidence="1 2">
    <name type="scientific">Naganishia friedmannii</name>
    <dbReference type="NCBI Taxonomy" id="89922"/>
    <lineage>
        <taxon>Eukaryota</taxon>
        <taxon>Fungi</taxon>
        <taxon>Dikarya</taxon>
        <taxon>Basidiomycota</taxon>
        <taxon>Agaricomycotina</taxon>
        <taxon>Tremellomycetes</taxon>
        <taxon>Filobasidiales</taxon>
        <taxon>Filobasidiaceae</taxon>
        <taxon>Naganishia</taxon>
    </lineage>
</organism>
<dbReference type="EMBL" id="JASBWT010000002">
    <property type="protein sequence ID" value="KAJ9107364.1"/>
    <property type="molecule type" value="Genomic_DNA"/>
</dbReference>
<gene>
    <name evidence="1" type="ORF">QFC21_000814</name>
</gene>
<dbReference type="Proteomes" id="UP001227268">
    <property type="component" value="Unassembled WGS sequence"/>
</dbReference>
<comment type="caution">
    <text evidence="1">The sequence shown here is derived from an EMBL/GenBank/DDBJ whole genome shotgun (WGS) entry which is preliminary data.</text>
</comment>